<protein>
    <recommendedName>
        <fullName evidence="5">Peptidase A1 domain-containing protein</fullName>
    </recommendedName>
</protein>
<dbReference type="PRINTS" id="PR00792">
    <property type="entry name" value="PEPSIN"/>
</dbReference>
<dbReference type="PANTHER" id="PTHR47966:SF51">
    <property type="entry name" value="BETA-SITE APP-CLEAVING ENZYME, ISOFORM A-RELATED"/>
    <property type="match status" value="1"/>
</dbReference>
<evidence type="ECO:0000313" key="6">
    <source>
        <dbReference type="EMBL" id="KAK2624223.1"/>
    </source>
</evidence>
<proteinExistence type="inferred from homology"/>
<dbReference type="Gene3D" id="2.40.70.10">
    <property type="entry name" value="Acid Proteases"/>
    <property type="match status" value="2"/>
</dbReference>
<organism evidence="6 7">
    <name type="scientific">Diplocarpon rosae</name>
    <dbReference type="NCBI Taxonomy" id="946125"/>
    <lineage>
        <taxon>Eukaryota</taxon>
        <taxon>Fungi</taxon>
        <taxon>Dikarya</taxon>
        <taxon>Ascomycota</taxon>
        <taxon>Pezizomycotina</taxon>
        <taxon>Leotiomycetes</taxon>
        <taxon>Helotiales</taxon>
        <taxon>Drepanopezizaceae</taxon>
        <taxon>Diplocarpon</taxon>
    </lineage>
</organism>
<evidence type="ECO:0000256" key="2">
    <source>
        <dbReference type="ARBA" id="ARBA00022750"/>
    </source>
</evidence>
<keyword evidence="4" id="KW-0732">Signal</keyword>
<dbReference type="InterPro" id="IPR033121">
    <property type="entry name" value="PEPTIDASE_A1"/>
</dbReference>
<name>A0AAD9SW45_9HELO</name>
<keyword evidence="3" id="KW-0378">Hydrolase</keyword>
<dbReference type="GO" id="GO:0006508">
    <property type="term" value="P:proteolysis"/>
    <property type="evidence" value="ECO:0007669"/>
    <property type="project" value="UniProtKB-KW"/>
</dbReference>
<keyword evidence="3" id="KW-0645">Protease</keyword>
<dbReference type="EMBL" id="JAUBYV010000010">
    <property type="protein sequence ID" value="KAK2624223.1"/>
    <property type="molecule type" value="Genomic_DNA"/>
</dbReference>
<dbReference type="CDD" id="cd05471">
    <property type="entry name" value="pepsin_like"/>
    <property type="match status" value="1"/>
</dbReference>
<dbReference type="PROSITE" id="PS51767">
    <property type="entry name" value="PEPTIDASE_A1"/>
    <property type="match status" value="1"/>
</dbReference>
<evidence type="ECO:0000256" key="1">
    <source>
        <dbReference type="ARBA" id="ARBA00007447"/>
    </source>
</evidence>
<feature type="domain" description="Peptidase A1" evidence="5">
    <location>
        <begin position="32"/>
        <end position="345"/>
    </location>
</feature>
<evidence type="ECO:0000256" key="3">
    <source>
        <dbReference type="RuleBase" id="RU000454"/>
    </source>
</evidence>
<accession>A0AAD9SW45</accession>
<evidence type="ECO:0000313" key="7">
    <source>
        <dbReference type="Proteomes" id="UP001285354"/>
    </source>
</evidence>
<feature type="signal peptide" evidence="4">
    <location>
        <begin position="1"/>
        <end position="18"/>
    </location>
</feature>
<dbReference type="AlphaFoldDB" id="A0AAD9SW45"/>
<keyword evidence="7" id="KW-1185">Reference proteome</keyword>
<reference evidence="6" key="1">
    <citation type="submission" date="2023-06" db="EMBL/GenBank/DDBJ databases">
        <title>Draft genome of Marssonina rosae.</title>
        <authorList>
            <person name="Cheng Q."/>
        </authorList>
    </citation>
    <scope>NUCLEOTIDE SEQUENCE</scope>
    <source>
        <strain evidence="6">R4</strain>
    </source>
</reference>
<dbReference type="InterPro" id="IPR021109">
    <property type="entry name" value="Peptidase_aspartic_dom_sf"/>
</dbReference>
<dbReference type="GO" id="GO:0004190">
    <property type="term" value="F:aspartic-type endopeptidase activity"/>
    <property type="evidence" value="ECO:0007669"/>
    <property type="project" value="UniProtKB-KW"/>
</dbReference>
<dbReference type="SUPFAM" id="SSF50630">
    <property type="entry name" value="Acid proteases"/>
    <property type="match status" value="1"/>
</dbReference>
<dbReference type="PANTHER" id="PTHR47966">
    <property type="entry name" value="BETA-SITE APP-CLEAVING ENZYME, ISOFORM A-RELATED"/>
    <property type="match status" value="1"/>
</dbReference>
<dbReference type="InterPro" id="IPR034164">
    <property type="entry name" value="Pepsin-like_dom"/>
</dbReference>
<dbReference type="PROSITE" id="PS00141">
    <property type="entry name" value="ASP_PROTEASE"/>
    <property type="match status" value="1"/>
</dbReference>
<dbReference type="InterPro" id="IPR001461">
    <property type="entry name" value="Aspartic_peptidase_A1"/>
</dbReference>
<keyword evidence="2 3" id="KW-0064">Aspartyl protease</keyword>
<sequence length="348" mass="37260">MHFTTRLALLGLVATVSAAPFGNSTKSAVIPLKLNIKTSSAKILVTKGRNRLASLTWCGAHDERRYRQTSTGESTGSVVSSSYGSGLFLGSHYSDITSVGGLTVKYQSIGAAIFSLGFNENVDGIFGLGPISLTVGLVEDTNLVPTFLNNLMTQGSISTEVFGLYLKPGSGSDTSDADGELTIGDINTARYTGELSYFPVLTDSLAAVHWGLEIEAFTFGLITLASFVECIIDTGTTMIYIPRWAYSAFLDAANGETDFASGLAVFTTKPTANFGIRFGSITYDLTPEQYLVPEAQYKDLGLTSGKYYAWISDGGDSEVNTVIGQKFLENYYSVFDTTNARIGFATRA</sequence>
<comment type="caution">
    <text evidence="6">The sequence shown here is derived from an EMBL/GenBank/DDBJ whole genome shotgun (WGS) entry which is preliminary data.</text>
</comment>
<evidence type="ECO:0000259" key="5">
    <source>
        <dbReference type="PROSITE" id="PS51767"/>
    </source>
</evidence>
<gene>
    <name evidence="6" type="ORF">QTJ16_006173</name>
</gene>
<feature type="chain" id="PRO_5041908927" description="Peptidase A1 domain-containing protein" evidence="4">
    <location>
        <begin position="19"/>
        <end position="348"/>
    </location>
</feature>
<dbReference type="Pfam" id="PF00026">
    <property type="entry name" value="Asp"/>
    <property type="match status" value="1"/>
</dbReference>
<dbReference type="InterPro" id="IPR001969">
    <property type="entry name" value="Aspartic_peptidase_AS"/>
</dbReference>
<evidence type="ECO:0000256" key="4">
    <source>
        <dbReference type="SAM" id="SignalP"/>
    </source>
</evidence>
<dbReference type="Proteomes" id="UP001285354">
    <property type="component" value="Unassembled WGS sequence"/>
</dbReference>
<comment type="similarity">
    <text evidence="1 3">Belongs to the peptidase A1 family.</text>
</comment>